<reference evidence="1" key="2">
    <citation type="journal article" date="2015" name="Data Brief">
        <title>Shoot transcriptome of the giant reed, Arundo donax.</title>
        <authorList>
            <person name="Barrero R.A."/>
            <person name="Guerrero F.D."/>
            <person name="Moolhuijzen P."/>
            <person name="Goolsby J.A."/>
            <person name="Tidwell J."/>
            <person name="Bellgard S.E."/>
            <person name="Bellgard M.I."/>
        </authorList>
    </citation>
    <scope>NUCLEOTIDE SEQUENCE</scope>
    <source>
        <tissue evidence="1">Shoot tissue taken approximately 20 cm above the soil surface</tissue>
    </source>
</reference>
<organism evidence="1">
    <name type="scientific">Arundo donax</name>
    <name type="common">Giant reed</name>
    <name type="synonym">Donax arundinaceus</name>
    <dbReference type="NCBI Taxonomy" id="35708"/>
    <lineage>
        <taxon>Eukaryota</taxon>
        <taxon>Viridiplantae</taxon>
        <taxon>Streptophyta</taxon>
        <taxon>Embryophyta</taxon>
        <taxon>Tracheophyta</taxon>
        <taxon>Spermatophyta</taxon>
        <taxon>Magnoliopsida</taxon>
        <taxon>Liliopsida</taxon>
        <taxon>Poales</taxon>
        <taxon>Poaceae</taxon>
        <taxon>PACMAD clade</taxon>
        <taxon>Arundinoideae</taxon>
        <taxon>Arundineae</taxon>
        <taxon>Arundo</taxon>
    </lineage>
</organism>
<sequence>MLVMQLMLQLLRPRLRHFIHVLLQLLKSLLREGECVSTMDHQLAFCILGDCPSSRTDGDK</sequence>
<proteinExistence type="predicted"/>
<reference evidence="1" key="1">
    <citation type="submission" date="2014-09" db="EMBL/GenBank/DDBJ databases">
        <authorList>
            <person name="Magalhaes I.L.F."/>
            <person name="Oliveira U."/>
            <person name="Santos F.R."/>
            <person name="Vidigal T.H.D.A."/>
            <person name="Brescovit A.D."/>
            <person name="Santos A.J."/>
        </authorList>
    </citation>
    <scope>NUCLEOTIDE SEQUENCE</scope>
    <source>
        <tissue evidence="1">Shoot tissue taken approximately 20 cm above the soil surface</tissue>
    </source>
</reference>
<accession>A0A0A9B807</accession>
<protein>
    <submittedName>
        <fullName evidence="1">Uncharacterized protein</fullName>
    </submittedName>
</protein>
<dbReference type="AlphaFoldDB" id="A0A0A9B807"/>
<evidence type="ECO:0000313" key="1">
    <source>
        <dbReference type="EMBL" id="JAD59466.1"/>
    </source>
</evidence>
<dbReference type="EMBL" id="GBRH01238429">
    <property type="protein sequence ID" value="JAD59466.1"/>
    <property type="molecule type" value="Transcribed_RNA"/>
</dbReference>
<name>A0A0A9B807_ARUDO</name>